<protein>
    <submittedName>
        <fullName evidence="3">Histone-lysine N-methyltransferase SETMAR</fullName>
    </submittedName>
</protein>
<dbReference type="PANTHER" id="PTHR46060:SF1">
    <property type="entry name" value="MARINER MOS1 TRANSPOSASE-LIKE PROTEIN"/>
    <property type="match status" value="1"/>
</dbReference>
<dbReference type="Proteomes" id="UP000095283">
    <property type="component" value="Unplaced"/>
</dbReference>
<sequence>MKSVLFYELLQPGETVTVGCYSRQMTDLFNAIEQKRPFTGQGSRKVILLHDDARPHVALSTQQTILNLGWEILPHARFRDVAEVRKWIDNFIASKPTSFFHEGIRKLSERWQKQCDETITAISCGRITSEEQDEIIVCTYTGILLVYHIQYYNERRKEEWVRKSKIKNSNGLNADQKTEKTSIRPRLAKETSDGENCNNQEANAFIIGRRDCITHKTVESHLQEFWNDYRSAEM</sequence>
<dbReference type="InterPro" id="IPR036397">
    <property type="entry name" value="RNaseH_sf"/>
</dbReference>
<feature type="compositionally biased region" description="Basic and acidic residues" evidence="1">
    <location>
        <begin position="176"/>
        <end position="192"/>
    </location>
</feature>
<organism evidence="2 3">
    <name type="scientific">Heterorhabditis bacteriophora</name>
    <name type="common">Entomopathogenic nematode worm</name>
    <dbReference type="NCBI Taxonomy" id="37862"/>
    <lineage>
        <taxon>Eukaryota</taxon>
        <taxon>Metazoa</taxon>
        <taxon>Ecdysozoa</taxon>
        <taxon>Nematoda</taxon>
        <taxon>Chromadorea</taxon>
        <taxon>Rhabditida</taxon>
        <taxon>Rhabditina</taxon>
        <taxon>Rhabditomorpha</taxon>
        <taxon>Strongyloidea</taxon>
        <taxon>Heterorhabditidae</taxon>
        <taxon>Heterorhabditis</taxon>
    </lineage>
</organism>
<reference evidence="3" key="1">
    <citation type="submission" date="2016-11" db="UniProtKB">
        <authorList>
            <consortium name="WormBaseParasite"/>
        </authorList>
    </citation>
    <scope>IDENTIFICATION</scope>
</reference>
<dbReference type="InterPro" id="IPR052709">
    <property type="entry name" value="Transposase-MT_Hybrid"/>
</dbReference>
<feature type="region of interest" description="Disordered" evidence="1">
    <location>
        <begin position="171"/>
        <end position="195"/>
    </location>
</feature>
<dbReference type="GO" id="GO:0003676">
    <property type="term" value="F:nucleic acid binding"/>
    <property type="evidence" value="ECO:0007669"/>
    <property type="project" value="InterPro"/>
</dbReference>
<evidence type="ECO:0000256" key="1">
    <source>
        <dbReference type="SAM" id="MobiDB-lite"/>
    </source>
</evidence>
<name>A0A1I7WXX0_HETBA</name>
<dbReference type="Pfam" id="PF01359">
    <property type="entry name" value="Transposase_1"/>
    <property type="match status" value="1"/>
</dbReference>
<dbReference type="WBParaSite" id="Hba_10050">
    <property type="protein sequence ID" value="Hba_10050"/>
    <property type="gene ID" value="Hba_10050"/>
</dbReference>
<dbReference type="PANTHER" id="PTHR46060">
    <property type="entry name" value="MARINER MOS1 TRANSPOSASE-LIKE PROTEIN"/>
    <property type="match status" value="1"/>
</dbReference>
<dbReference type="InterPro" id="IPR001888">
    <property type="entry name" value="Transposase_1"/>
</dbReference>
<dbReference type="AlphaFoldDB" id="A0A1I7WXX0"/>
<accession>A0A1I7WXX0</accession>
<keyword evidence="2" id="KW-1185">Reference proteome</keyword>
<evidence type="ECO:0000313" key="3">
    <source>
        <dbReference type="WBParaSite" id="Hba_10050"/>
    </source>
</evidence>
<proteinExistence type="predicted"/>
<dbReference type="Gene3D" id="3.30.420.10">
    <property type="entry name" value="Ribonuclease H-like superfamily/Ribonuclease H"/>
    <property type="match status" value="1"/>
</dbReference>
<evidence type="ECO:0000313" key="2">
    <source>
        <dbReference type="Proteomes" id="UP000095283"/>
    </source>
</evidence>